<feature type="transmembrane region" description="Helical" evidence="2">
    <location>
        <begin position="578"/>
        <end position="601"/>
    </location>
</feature>
<dbReference type="Proteomes" id="UP000434172">
    <property type="component" value="Unassembled WGS sequence"/>
</dbReference>
<gene>
    <name evidence="3" type="ORF">GQ607_000633</name>
</gene>
<evidence type="ECO:0000256" key="2">
    <source>
        <dbReference type="SAM" id="Phobius"/>
    </source>
</evidence>
<protein>
    <submittedName>
        <fullName evidence="3">Uncharacterized protein</fullName>
    </submittedName>
</protein>
<comment type="caution">
    <text evidence="3">The sequence shown here is derived from an EMBL/GenBank/DDBJ whole genome shotgun (WGS) entry which is preliminary data.</text>
</comment>
<dbReference type="OrthoDB" id="5419219at2759"/>
<keyword evidence="2" id="KW-1133">Transmembrane helix</keyword>
<name>A0A8H3ZXV9_9PEZI</name>
<organism evidence="3 4">
    <name type="scientific">Colletotrichum asianum</name>
    <dbReference type="NCBI Taxonomy" id="702518"/>
    <lineage>
        <taxon>Eukaryota</taxon>
        <taxon>Fungi</taxon>
        <taxon>Dikarya</taxon>
        <taxon>Ascomycota</taxon>
        <taxon>Pezizomycotina</taxon>
        <taxon>Sordariomycetes</taxon>
        <taxon>Hypocreomycetidae</taxon>
        <taxon>Glomerellales</taxon>
        <taxon>Glomerellaceae</taxon>
        <taxon>Colletotrichum</taxon>
        <taxon>Colletotrichum gloeosporioides species complex</taxon>
    </lineage>
</organism>
<feature type="compositionally biased region" description="Polar residues" evidence="1">
    <location>
        <begin position="524"/>
        <end position="545"/>
    </location>
</feature>
<keyword evidence="2" id="KW-0812">Transmembrane</keyword>
<feature type="region of interest" description="Disordered" evidence="1">
    <location>
        <begin position="524"/>
        <end position="548"/>
    </location>
</feature>
<feature type="transmembrane region" description="Helical" evidence="2">
    <location>
        <begin position="613"/>
        <end position="634"/>
    </location>
</feature>
<evidence type="ECO:0000256" key="1">
    <source>
        <dbReference type="SAM" id="MobiDB-lite"/>
    </source>
</evidence>
<reference evidence="3 4" key="1">
    <citation type="submission" date="2019-12" db="EMBL/GenBank/DDBJ databases">
        <title>A genome sequence resource for the geographically widespread anthracnose pathogen Colletotrichum asianum.</title>
        <authorList>
            <person name="Meng Y."/>
        </authorList>
    </citation>
    <scope>NUCLEOTIDE SEQUENCE [LARGE SCALE GENOMIC DNA]</scope>
    <source>
        <strain evidence="3 4">ICMP 18580</strain>
    </source>
</reference>
<evidence type="ECO:0000313" key="3">
    <source>
        <dbReference type="EMBL" id="KAF0332617.1"/>
    </source>
</evidence>
<accession>A0A8H3ZXV9</accession>
<dbReference type="AlphaFoldDB" id="A0A8H3ZXV9"/>
<proteinExistence type="predicted"/>
<sequence>MTALQKRASVLSILPSTLPSESERLQSVAISQDRWTKYSIPEIDAEAVCRAVTLHKAFELQSGYTIRDLPNFSDLTPYGGITEDADEELCNLEARRLVAIANSDSPIKLQGNEDMLGPADENGYFRLHWLGQRLVQALQICEHDALLVNVEYVDWTSSQTSSYANIQARLLSYFDPATGDERFSGSPLLQGENYQRCHHAMVNYLTAVLVKVILQSFRGNHWVNSIVAVIARISAKVKVIGYDLSAAVEQTLQNGSEARSRIQRREAKNDEYLADNLGYEFQDDINVPRHTPNRVGYASKYFLEMDLIHNAIIDMLIDSLTAFAVNNPLAPGVDDFESSIALYESFVTPEQILLCEQRDGGIGAASETGVTRAFTAGFQVCLRVWETLKKEKASHTDISWTSVKWICSYVDGQDNVQPHNRRGAVKLGSMARVITATVPYSMISGTFCASLHKLIDKILFSFGQDNRFALVLVEQPKIICTAILRTSRHQSRRPTARDNNDACPVSETFLLQKRAVAHVGNPIQSDSHTRTTSWIPSNRNKTTTLSDREQAKKSLEAARSEYFKWIIDDNAIIISCKWYAWGSLMACALLVVGGLAVGFTVGDRIHAVDPFNISVFCWVLAGFILLVAKAVRVADWSWSHFLRGQVTCRSVGEVVAVSGIDDQLLIAILLRFDSQLHLHTRGPFNVMFLRKTSDILGGFSIDVPIKMTTAVEGGLIQIKILAEWGIGLVFLSARSWISYNVVSNSKSFGECPVARDIMHPAWLMDGKIPCYRLKLEEVYIHQVLGVFEKECYFY</sequence>
<keyword evidence="4" id="KW-1185">Reference proteome</keyword>
<evidence type="ECO:0000313" key="4">
    <source>
        <dbReference type="Proteomes" id="UP000434172"/>
    </source>
</evidence>
<dbReference type="EMBL" id="WOWK01000001">
    <property type="protein sequence ID" value="KAF0332617.1"/>
    <property type="molecule type" value="Genomic_DNA"/>
</dbReference>
<keyword evidence="2" id="KW-0472">Membrane</keyword>